<gene>
    <name evidence="1" type="ORF">DPMN_150456</name>
</gene>
<dbReference type="EMBL" id="JAIWYP010000007">
    <property type="protein sequence ID" value="KAH3796879.1"/>
    <property type="molecule type" value="Genomic_DNA"/>
</dbReference>
<dbReference type="AlphaFoldDB" id="A0A9D4J5N0"/>
<accession>A0A9D4J5N0</accession>
<reference evidence="1" key="1">
    <citation type="journal article" date="2019" name="bioRxiv">
        <title>The Genome of the Zebra Mussel, Dreissena polymorpha: A Resource for Invasive Species Research.</title>
        <authorList>
            <person name="McCartney M.A."/>
            <person name="Auch B."/>
            <person name="Kono T."/>
            <person name="Mallez S."/>
            <person name="Zhang Y."/>
            <person name="Obille A."/>
            <person name="Becker A."/>
            <person name="Abrahante J.E."/>
            <person name="Garbe J."/>
            <person name="Badalamenti J.P."/>
            <person name="Herman A."/>
            <person name="Mangelson H."/>
            <person name="Liachko I."/>
            <person name="Sullivan S."/>
            <person name="Sone E.D."/>
            <person name="Koren S."/>
            <person name="Silverstein K.A.T."/>
            <person name="Beckman K.B."/>
            <person name="Gohl D.M."/>
        </authorList>
    </citation>
    <scope>NUCLEOTIDE SEQUENCE</scope>
    <source>
        <strain evidence="1">Duluth1</strain>
        <tissue evidence="1">Whole animal</tissue>
    </source>
</reference>
<sequence>MLDGKFMKKSDAGLLLKDYEWEIVSELSDCPSVLTDATAYMYSESNVSCYVIYPMVCGIINTCLVVEDTDSFSDFAR</sequence>
<evidence type="ECO:0000313" key="1">
    <source>
        <dbReference type="EMBL" id="KAH3796879.1"/>
    </source>
</evidence>
<proteinExistence type="predicted"/>
<organism evidence="1 2">
    <name type="scientific">Dreissena polymorpha</name>
    <name type="common">Zebra mussel</name>
    <name type="synonym">Mytilus polymorpha</name>
    <dbReference type="NCBI Taxonomy" id="45954"/>
    <lineage>
        <taxon>Eukaryota</taxon>
        <taxon>Metazoa</taxon>
        <taxon>Spiralia</taxon>
        <taxon>Lophotrochozoa</taxon>
        <taxon>Mollusca</taxon>
        <taxon>Bivalvia</taxon>
        <taxon>Autobranchia</taxon>
        <taxon>Heteroconchia</taxon>
        <taxon>Euheterodonta</taxon>
        <taxon>Imparidentia</taxon>
        <taxon>Neoheterodontei</taxon>
        <taxon>Myida</taxon>
        <taxon>Dreissenoidea</taxon>
        <taxon>Dreissenidae</taxon>
        <taxon>Dreissena</taxon>
    </lineage>
</organism>
<reference evidence="1" key="2">
    <citation type="submission" date="2020-11" db="EMBL/GenBank/DDBJ databases">
        <authorList>
            <person name="McCartney M.A."/>
            <person name="Auch B."/>
            <person name="Kono T."/>
            <person name="Mallez S."/>
            <person name="Becker A."/>
            <person name="Gohl D.M."/>
            <person name="Silverstein K.A.T."/>
            <person name="Koren S."/>
            <person name="Bechman K.B."/>
            <person name="Herman A."/>
            <person name="Abrahante J.E."/>
            <person name="Garbe J."/>
        </authorList>
    </citation>
    <scope>NUCLEOTIDE SEQUENCE</scope>
    <source>
        <strain evidence="1">Duluth1</strain>
        <tissue evidence="1">Whole animal</tissue>
    </source>
</reference>
<evidence type="ECO:0000313" key="2">
    <source>
        <dbReference type="Proteomes" id="UP000828390"/>
    </source>
</evidence>
<comment type="caution">
    <text evidence="1">The sequence shown here is derived from an EMBL/GenBank/DDBJ whole genome shotgun (WGS) entry which is preliminary data.</text>
</comment>
<keyword evidence="2" id="KW-1185">Reference proteome</keyword>
<name>A0A9D4J5N0_DREPO</name>
<protein>
    <submittedName>
        <fullName evidence="1">Uncharacterized protein</fullName>
    </submittedName>
</protein>
<dbReference type="Proteomes" id="UP000828390">
    <property type="component" value="Unassembled WGS sequence"/>
</dbReference>